<dbReference type="STRING" id="288004.AL038_10780"/>
<dbReference type="Gene3D" id="3.10.450.710">
    <property type="entry name" value="Tgt2/MlaC"/>
    <property type="match status" value="1"/>
</dbReference>
<evidence type="ECO:0000313" key="2">
    <source>
        <dbReference type="EMBL" id="AUI69602.1"/>
    </source>
</evidence>
<dbReference type="PANTHER" id="PTHR36573">
    <property type="entry name" value="INTERMEMBRANE PHOSPHOLIPID TRANSPORT SYSTEM BINDING PROTEIN MLAC"/>
    <property type="match status" value="1"/>
</dbReference>
<accession>A0A2N9YGF4</accession>
<gene>
    <name evidence="2" type="ORF">BLE401_13490</name>
</gene>
<dbReference type="OrthoDB" id="9787053at2"/>
<dbReference type="EMBL" id="CP018889">
    <property type="protein sequence ID" value="AUI69602.1"/>
    <property type="molecule type" value="Genomic_DNA"/>
</dbReference>
<organism evidence="2 3">
    <name type="scientific">Beggiatoa leptomitoformis</name>
    <dbReference type="NCBI Taxonomy" id="288004"/>
    <lineage>
        <taxon>Bacteria</taxon>
        <taxon>Pseudomonadati</taxon>
        <taxon>Pseudomonadota</taxon>
        <taxon>Gammaproteobacteria</taxon>
        <taxon>Thiotrichales</taxon>
        <taxon>Thiotrichaceae</taxon>
        <taxon>Beggiatoa</taxon>
    </lineage>
</organism>
<keyword evidence="1" id="KW-0732">Signal</keyword>
<dbReference type="RefSeq" id="WP_062152715.1">
    <property type="nucleotide sequence ID" value="NZ_CP012373.2"/>
</dbReference>
<dbReference type="PIRSF" id="PIRSF004649">
    <property type="entry name" value="MlaC"/>
    <property type="match status" value="1"/>
</dbReference>
<name>A0A2N9YGF4_9GAMM</name>
<proteinExistence type="predicted"/>
<feature type="signal peptide" evidence="1">
    <location>
        <begin position="1"/>
        <end position="17"/>
    </location>
</feature>
<dbReference type="PANTHER" id="PTHR36573:SF1">
    <property type="entry name" value="INTERMEMBRANE PHOSPHOLIPID TRANSPORT SYSTEM BINDING PROTEIN MLAC"/>
    <property type="match status" value="1"/>
</dbReference>
<feature type="chain" id="PRO_5014938686" evidence="1">
    <location>
        <begin position="18"/>
        <end position="210"/>
    </location>
</feature>
<reference evidence="3" key="1">
    <citation type="submission" date="2016-12" db="EMBL/GenBank/DDBJ databases">
        <title>Complete Genome Sequence of Beggiatoa leptomitiformis D-401.</title>
        <authorList>
            <person name="Fomenkov A."/>
            <person name="Vincze T."/>
            <person name="Grabovich M."/>
            <person name="Anton B.P."/>
            <person name="Dubinina G."/>
            <person name="Orlova M."/>
            <person name="Belousova E."/>
            <person name="Roberts R.J."/>
        </authorList>
    </citation>
    <scope>NUCLEOTIDE SEQUENCE [LARGE SCALE GENOMIC DNA]</scope>
    <source>
        <strain evidence="3">D-401</strain>
    </source>
</reference>
<dbReference type="InterPro" id="IPR008869">
    <property type="entry name" value="MlaC/ttg2D"/>
</dbReference>
<sequence length="210" mass="23648">MKKLLAFASLFFSLAFAPQAVVWADATSDAQTLVQQTTEKMLTALKANKDTLKSNPAAVYPLVNEIVLPIFDFERMSRLVLGKNWQNMSEAQQKRFTSEFRALLVRTYSAALIEAAATSVDVNYLPVRAEDEAKRLTIRTKVNYGGKAPVSLDYDMFIYNNEWKVYNVSAEGVSLVTNYRSEFETDINTIGIDKLIDKIASRNQENKPNS</sequence>
<dbReference type="KEGG" id="blep:AL038_10780"/>
<evidence type="ECO:0000256" key="1">
    <source>
        <dbReference type="SAM" id="SignalP"/>
    </source>
</evidence>
<keyword evidence="3" id="KW-1185">Reference proteome</keyword>
<dbReference type="AlphaFoldDB" id="A0A2N9YGF4"/>
<dbReference type="Proteomes" id="UP000234271">
    <property type="component" value="Chromosome"/>
</dbReference>
<protein>
    <submittedName>
        <fullName evidence="2">ABC transporter substrate-binding protein</fullName>
    </submittedName>
</protein>
<evidence type="ECO:0000313" key="3">
    <source>
        <dbReference type="Proteomes" id="UP000234271"/>
    </source>
</evidence>
<dbReference type="InterPro" id="IPR042245">
    <property type="entry name" value="Tgt2/MlaC_sf"/>
</dbReference>
<dbReference type="Pfam" id="PF05494">
    <property type="entry name" value="MlaC"/>
    <property type="match status" value="1"/>
</dbReference>